<protein>
    <recommendedName>
        <fullName evidence="4">CopL family metal-binding regulatory protein</fullName>
    </recommendedName>
</protein>
<keyword evidence="1" id="KW-0732">Signal</keyword>
<proteinExistence type="predicted"/>
<keyword evidence="3" id="KW-1185">Reference proteome</keyword>
<dbReference type="RefSeq" id="WP_128352114.1">
    <property type="nucleotide sequence ID" value="NZ_RSFE01000004.1"/>
</dbReference>
<feature type="chain" id="PRO_5019372834" description="CopL family metal-binding regulatory protein" evidence="1">
    <location>
        <begin position="18"/>
        <end position="114"/>
    </location>
</feature>
<dbReference type="AlphaFoldDB" id="A0A451GDW2"/>
<evidence type="ECO:0000313" key="3">
    <source>
        <dbReference type="Proteomes" id="UP000288789"/>
    </source>
</evidence>
<comment type="caution">
    <text evidence="2">The sequence shown here is derived from an EMBL/GenBank/DDBJ whole genome shotgun (WGS) entry which is preliminary data.</text>
</comment>
<gene>
    <name evidence="2" type="ORF">EGC76_06045</name>
</gene>
<organism evidence="2 3">
    <name type="scientific">Pseudidiomarina gelatinasegens</name>
    <dbReference type="NCBI Taxonomy" id="2487740"/>
    <lineage>
        <taxon>Bacteria</taxon>
        <taxon>Pseudomonadati</taxon>
        <taxon>Pseudomonadota</taxon>
        <taxon>Gammaproteobacteria</taxon>
        <taxon>Alteromonadales</taxon>
        <taxon>Idiomarinaceae</taxon>
        <taxon>Pseudidiomarina</taxon>
    </lineage>
</organism>
<evidence type="ECO:0000256" key="1">
    <source>
        <dbReference type="SAM" id="SignalP"/>
    </source>
</evidence>
<name>A0A451GDW2_9GAMM</name>
<accession>A0A451GDW2</accession>
<dbReference type="EMBL" id="RSFE01000004">
    <property type="protein sequence ID" value="RWU11106.1"/>
    <property type="molecule type" value="Genomic_DNA"/>
</dbReference>
<evidence type="ECO:0008006" key="4">
    <source>
        <dbReference type="Google" id="ProtNLM"/>
    </source>
</evidence>
<reference evidence="2 3" key="1">
    <citation type="submission" date="2018-12" db="EMBL/GenBank/DDBJ databases">
        <authorList>
            <person name="Li A."/>
            <person name="Zhang M."/>
            <person name="Zhu H."/>
        </authorList>
    </citation>
    <scope>NUCLEOTIDE SEQUENCE [LARGE SCALE GENOMIC DNA]</scope>
    <source>
        <strain evidence="2 3">R04H25</strain>
    </source>
</reference>
<dbReference type="Proteomes" id="UP000288789">
    <property type="component" value="Unassembled WGS sequence"/>
</dbReference>
<feature type="signal peptide" evidence="1">
    <location>
        <begin position="1"/>
        <end position="17"/>
    </location>
</feature>
<sequence length="114" mass="12044">MIIVSLLLAPFSGPAQAAAPSSASMMSHHAMMDTATSDSQQHDCCEQPAVEATTMHQSCDNSCSDCQHHCSSSAGALIARFAVDALYHPVTLWPSVNALLLTRSETSLRPPMSA</sequence>
<evidence type="ECO:0000313" key="2">
    <source>
        <dbReference type="EMBL" id="RWU11106.1"/>
    </source>
</evidence>